<gene>
    <name evidence="1" type="ORF">RFM23_12790</name>
</gene>
<evidence type="ECO:0000313" key="2">
    <source>
        <dbReference type="Proteomes" id="UP001276564"/>
    </source>
</evidence>
<organism evidence="1 2">
    <name type="scientific">Mesorhizobium abyssinicae</name>
    <dbReference type="NCBI Taxonomy" id="1209958"/>
    <lineage>
        <taxon>Bacteria</taxon>
        <taxon>Pseudomonadati</taxon>
        <taxon>Pseudomonadota</taxon>
        <taxon>Alphaproteobacteria</taxon>
        <taxon>Hyphomicrobiales</taxon>
        <taxon>Phyllobacteriaceae</taxon>
        <taxon>Mesorhizobium</taxon>
    </lineage>
</organism>
<protein>
    <recommendedName>
        <fullName evidence="3">DUF1330 domain-containing protein</fullName>
    </recommendedName>
</protein>
<evidence type="ECO:0008006" key="3">
    <source>
        <dbReference type="Google" id="ProtNLM"/>
    </source>
</evidence>
<dbReference type="Proteomes" id="UP001276564">
    <property type="component" value="Unassembled WGS sequence"/>
</dbReference>
<accession>A0ABU5AMJ5</accession>
<dbReference type="EMBL" id="JAVIIP010000006">
    <property type="protein sequence ID" value="MDX8538496.1"/>
    <property type="molecule type" value="Genomic_DNA"/>
</dbReference>
<proteinExistence type="predicted"/>
<reference evidence="1 2" key="1">
    <citation type="submission" date="2023-08" db="EMBL/GenBank/DDBJ databases">
        <title>Implementing the SeqCode for naming new Mesorhizobium species isolated from Vachellia karroo root nodules.</title>
        <authorList>
            <person name="Van Lill M."/>
        </authorList>
    </citation>
    <scope>NUCLEOTIDE SEQUENCE [LARGE SCALE GENOMIC DNA]</scope>
    <source>
        <strain evidence="1 2">VK4B</strain>
    </source>
</reference>
<name>A0ABU5AMJ5_9HYPH</name>
<comment type="caution">
    <text evidence="1">The sequence shown here is derived from an EMBL/GenBank/DDBJ whole genome shotgun (WGS) entry which is preliminary data.</text>
</comment>
<sequence length="101" mass="11972">MYLIQILLPLSDNQGQPYPRRDFDRLKEELAGRFDGVTAYLQAPAEGLWNDRGKTDRDDIVIFEVMTPSMDVSDWRRRQGDLEHVFRQENIVVRYWTITLL</sequence>
<keyword evidence="2" id="KW-1185">Reference proteome</keyword>
<evidence type="ECO:0000313" key="1">
    <source>
        <dbReference type="EMBL" id="MDX8538496.1"/>
    </source>
</evidence>
<dbReference type="RefSeq" id="WP_127282040.1">
    <property type="nucleotide sequence ID" value="NZ_JARAKC010000018.1"/>
</dbReference>